<evidence type="ECO:0000313" key="3">
    <source>
        <dbReference type="Proteomes" id="UP000502415"/>
    </source>
</evidence>
<dbReference type="PANTHER" id="PTHR34109:SF1">
    <property type="entry name" value="VOC DOMAIN-CONTAINING PROTEIN"/>
    <property type="match status" value="1"/>
</dbReference>
<dbReference type="Gene3D" id="3.30.720.110">
    <property type="match status" value="1"/>
</dbReference>
<dbReference type="InterPro" id="IPR037523">
    <property type="entry name" value="VOC_core"/>
</dbReference>
<organism evidence="2 3">
    <name type="scientific">Massilia forsythiae</name>
    <dbReference type="NCBI Taxonomy" id="2728020"/>
    <lineage>
        <taxon>Bacteria</taxon>
        <taxon>Pseudomonadati</taxon>
        <taxon>Pseudomonadota</taxon>
        <taxon>Betaproteobacteria</taxon>
        <taxon>Burkholderiales</taxon>
        <taxon>Oxalobacteraceae</taxon>
        <taxon>Telluria group</taxon>
        <taxon>Massilia</taxon>
    </lineage>
</organism>
<dbReference type="InterPro" id="IPR004360">
    <property type="entry name" value="Glyas_Fos-R_dOase_dom"/>
</dbReference>
<evidence type="ECO:0000313" key="2">
    <source>
        <dbReference type="EMBL" id="QJE01436.1"/>
    </source>
</evidence>
<protein>
    <submittedName>
        <fullName evidence="2">VOC family protein</fullName>
    </submittedName>
</protein>
<sequence>MQENARPIPEGYHSVTPHLVCADAAAALDFYKQAFGAVELGRMAGPDGKLMHAELRIGDSRIMLADEFPEYGSVGPLALKGSPVVLHLYVEDVDASWQQAAAAGARPIMPPADMFWGDRYGQLQDPFGHRWALATHRRDLTPEQMQEEMQAMFATMQDCTQGERQ</sequence>
<proteinExistence type="predicted"/>
<dbReference type="EMBL" id="CP051685">
    <property type="protein sequence ID" value="QJE01436.1"/>
    <property type="molecule type" value="Genomic_DNA"/>
</dbReference>
<gene>
    <name evidence="2" type="ORF">HH212_16475</name>
</gene>
<dbReference type="RefSeq" id="WP_170203461.1">
    <property type="nucleotide sequence ID" value="NZ_CP051685.1"/>
</dbReference>
<dbReference type="Gene3D" id="3.30.720.120">
    <property type="match status" value="1"/>
</dbReference>
<accession>A0A7Z2ZTC2</accession>
<dbReference type="SUPFAM" id="SSF54593">
    <property type="entry name" value="Glyoxalase/Bleomycin resistance protein/Dihydroxybiphenyl dioxygenase"/>
    <property type="match status" value="1"/>
</dbReference>
<dbReference type="PROSITE" id="PS51819">
    <property type="entry name" value="VOC"/>
    <property type="match status" value="1"/>
</dbReference>
<dbReference type="AlphaFoldDB" id="A0A7Z2ZTC2"/>
<evidence type="ECO:0000259" key="1">
    <source>
        <dbReference type="PROSITE" id="PS51819"/>
    </source>
</evidence>
<keyword evidence="3" id="KW-1185">Reference proteome</keyword>
<dbReference type="PANTHER" id="PTHR34109">
    <property type="entry name" value="BNAUNNG04460D PROTEIN-RELATED"/>
    <property type="match status" value="1"/>
</dbReference>
<dbReference type="Pfam" id="PF00903">
    <property type="entry name" value="Glyoxalase"/>
    <property type="match status" value="1"/>
</dbReference>
<name>A0A7Z2ZTC2_9BURK</name>
<reference evidence="2 3" key="1">
    <citation type="submission" date="2020-04" db="EMBL/GenBank/DDBJ databases">
        <title>Genome sequencing of novel species.</title>
        <authorList>
            <person name="Heo J."/>
            <person name="Kim S.-J."/>
            <person name="Kim J.-S."/>
            <person name="Hong S.-B."/>
            <person name="Kwon S.-W."/>
        </authorList>
    </citation>
    <scope>NUCLEOTIDE SEQUENCE [LARGE SCALE GENOMIC DNA]</scope>
    <source>
        <strain evidence="2 3">GN2-R2</strain>
    </source>
</reference>
<feature type="domain" description="VOC" evidence="1">
    <location>
        <begin position="11"/>
        <end position="136"/>
    </location>
</feature>
<dbReference type="CDD" id="cd07246">
    <property type="entry name" value="VOC_like"/>
    <property type="match status" value="1"/>
</dbReference>
<dbReference type="Proteomes" id="UP000502415">
    <property type="component" value="Chromosome"/>
</dbReference>
<dbReference type="KEGG" id="mfy:HH212_16475"/>
<dbReference type="InterPro" id="IPR029068">
    <property type="entry name" value="Glyas_Bleomycin-R_OHBP_Dase"/>
</dbReference>